<feature type="compositionally biased region" description="Low complexity" evidence="1">
    <location>
        <begin position="8"/>
        <end position="26"/>
    </location>
</feature>
<gene>
    <name evidence="2" type="ORF">EXIGLDRAFT_724073</name>
</gene>
<dbReference type="Proteomes" id="UP000077266">
    <property type="component" value="Unassembled WGS sequence"/>
</dbReference>
<sequence>MSAPIPPTTTTAAPSSNAPNQPASGAPQPPSPATTSPTSLAISLAPSPATVPVQFGLSPRQLSTFIGPVFFCHRSVSSTGVIRKPTHGLKDRKPLKSRTNGELLAPRVSLYESALEKIKDVHVGWKTANGTRVRAPIRYRAGFWMQECAHLKKGELVFVGYLETSHENSQARLFFRDKMCPFEWVPEACHVPFAE</sequence>
<dbReference type="InParanoid" id="A0A165EK25"/>
<feature type="region of interest" description="Disordered" evidence="1">
    <location>
        <begin position="1"/>
        <end position="39"/>
    </location>
</feature>
<evidence type="ECO:0000313" key="3">
    <source>
        <dbReference type="Proteomes" id="UP000077266"/>
    </source>
</evidence>
<keyword evidence="3" id="KW-1185">Reference proteome</keyword>
<accession>A0A165EK25</accession>
<evidence type="ECO:0000256" key="1">
    <source>
        <dbReference type="SAM" id="MobiDB-lite"/>
    </source>
</evidence>
<protein>
    <submittedName>
        <fullName evidence="2">Uncharacterized protein</fullName>
    </submittedName>
</protein>
<evidence type="ECO:0000313" key="2">
    <source>
        <dbReference type="EMBL" id="KZV87122.1"/>
    </source>
</evidence>
<name>A0A165EK25_EXIGL</name>
<dbReference type="AlphaFoldDB" id="A0A165EK25"/>
<reference evidence="2 3" key="1">
    <citation type="journal article" date="2016" name="Mol. Biol. Evol.">
        <title>Comparative Genomics of Early-Diverging Mushroom-Forming Fungi Provides Insights into the Origins of Lignocellulose Decay Capabilities.</title>
        <authorList>
            <person name="Nagy L.G."/>
            <person name="Riley R."/>
            <person name="Tritt A."/>
            <person name="Adam C."/>
            <person name="Daum C."/>
            <person name="Floudas D."/>
            <person name="Sun H."/>
            <person name="Yadav J.S."/>
            <person name="Pangilinan J."/>
            <person name="Larsson K.H."/>
            <person name="Matsuura K."/>
            <person name="Barry K."/>
            <person name="Labutti K."/>
            <person name="Kuo R."/>
            <person name="Ohm R.A."/>
            <person name="Bhattacharya S.S."/>
            <person name="Shirouzu T."/>
            <person name="Yoshinaga Y."/>
            <person name="Martin F.M."/>
            <person name="Grigoriev I.V."/>
            <person name="Hibbett D.S."/>
        </authorList>
    </citation>
    <scope>NUCLEOTIDE SEQUENCE [LARGE SCALE GENOMIC DNA]</scope>
    <source>
        <strain evidence="2 3">HHB12029</strain>
    </source>
</reference>
<proteinExistence type="predicted"/>
<organism evidence="2 3">
    <name type="scientific">Exidia glandulosa HHB12029</name>
    <dbReference type="NCBI Taxonomy" id="1314781"/>
    <lineage>
        <taxon>Eukaryota</taxon>
        <taxon>Fungi</taxon>
        <taxon>Dikarya</taxon>
        <taxon>Basidiomycota</taxon>
        <taxon>Agaricomycotina</taxon>
        <taxon>Agaricomycetes</taxon>
        <taxon>Auriculariales</taxon>
        <taxon>Exidiaceae</taxon>
        <taxon>Exidia</taxon>
    </lineage>
</organism>
<dbReference type="EMBL" id="KV426135">
    <property type="protein sequence ID" value="KZV87122.1"/>
    <property type="molecule type" value="Genomic_DNA"/>
</dbReference>